<dbReference type="PANTHER" id="PTHR23063">
    <property type="entry name" value="PHOSPHOLIPID ACYLTRANSFERASE"/>
    <property type="match status" value="1"/>
</dbReference>
<keyword evidence="6" id="KW-0472">Membrane</keyword>
<dbReference type="AlphaFoldDB" id="B2IGA9"/>
<dbReference type="PANTHER" id="PTHR23063:SF52">
    <property type="entry name" value="LYSOPHOSPHATIDYLCHOLINE ACYLTRANSFERASE"/>
    <property type="match status" value="1"/>
</dbReference>
<dbReference type="SUPFAM" id="SSF69593">
    <property type="entry name" value="Glycerol-3-phosphate (1)-acyltransferase"/>
    <property type="match status" value="1"/>
</dbReference>
<dbReference type="GO" id="GO:0006629">
    <property type="term" value="P:lipid metabolic process"/>
    <property type="evidence" value="ECO:0007669"/>
    <property type="project" value="UniProtKB-KW"/>
</dbReference>
<evidence type="ECO:0000256" key="3">
    <source>
        <dbReference type="ARBA" id="ARBA00022692"/>
    </source>
</evidence>
<dbReference type="RefSeq" id="WP_012386531.1">
    <property type="nucleotide sequence ID" value="NC_010581.1"/>
</dbReference>
<evidence type="ECO:0000256" key="5">
    <source>
        <dbReference type="ARBA" id="ARBA00023098"/>
    </source>
</evidence>
<keyword evidence="3" id="KW-0812">Transmembrane</keyword>
<evidence type="ECO:0000256" key="2">
    <source>
        <dbReference type="ARBA" id="ARBA00022679"/>
    </source>
</evidence>
<dbReference type="KEGG" id="bid:Bind_3630"/>
<keyword evidence="4" id="KW-1133">Transmembrane helix</keyword>
<dbReference type="Proteomes" id="UP000001695">
    <property type="component" value="Chromosome"/>
</dbReference>
<reference evidence="9 10" key="2">
    <citation type="journal article" date="2010" name="J. Bacteriol.">
        <title>Complete genome sequence of Beijerinckia indica subsp. indica.</title>
        <authorList>
            <person name="Tamas I."/>
            <person name="Dedysh S.N."/>
            <person name="Liesack W."/>
            <person name="Stott M.B."/>
            <person name="Alam M."/>
            <person name="Murrell J.C."/>
            <person name="Dunfield P.F."/>
        </authorList>
    </citation>
    <scope>NUCLEOTIDE SEQUENCE [LARGE SCALE GENOMIC DNA]</scope>
    <source>
        <strain evidence="10">ATCC 9039 / DSM 1715 / NCIMB 8712</strain>
    </source>
</reference>
<evidence type="ECO:0000313" key="9">
    <source>
        <dbReference type="EMBL" id="ACB97183.1"/>
    </source>
</evidence>
<dbReference type="GO" id="GO:0016746">
    <property type="term" value="F:acyltransferase activity"/>
    <property type="evidence" value="ECO:0007669"/>
    <property type="project" value="UniProtKB-KW"/>
</dbReference>
<dbReference type="Pfam" id="PF01553">
    <property type="entry name" value="Acyltransferase"/>
    <property type="match status" value="1"/>
</dbReference>
<evidence type="ECO:0000256" key="1">
    <source>
        <dbReference type="ARBA" id="ARBA00004370"/>
    </source>
</evidence>
<dbReference type="OrthoDB" id="9806880at2"/>
<keyword evidence="10" id="KW-1185">Reference proteome</keyword>
<evidence type="ECO:0000256" key="7">
    <source>
        <dbReference type="ARBA" id="ARBA00023315"/>
    </source>
</evidence>
<dbReference type="InterPro" id="IPR002123">
    <property type="entry name" value="Plipid/glycerol_acylTrfase"/>
</dbReference>
<accession>B2IGA9</accession>
<dbReference type="EMBL" id="CP001016">
    <property type="protein sequence ID" value="ACB97183.1"/>
    <property type="molecule type" value="Genomic_DNA"/>
</dbReference>
<evidence type="ECO:0000313" key="10">
    <source>
        <dbReference type="Proteomes" id="UP000001695"/>
    </source>
</evidence>
<protein>
    <submittedName>
        <fullName evidence="9">Phospholipid/glycerol acyltransferase</fullName>
    </submittedName>
</protein>
<comment type="subcellular location">
    <subcellularLocation>
        <location evidence="1">Membrane</location>
    </subcellularLocation>
</comment>
<feature type="domain" description="Phospholipid/glycerol acyltransferase" evidence="8">
    <location>
        <begin position="66"/>
        <end position="186"/>
    </location>
</feature>
<gene>
    <name evidence="9" type="ordered locus">Bind_3630</name>
</gene>
<organism evidence="9 10">
    <name type="scientific">Beijerinckia indica subsp. indica (strain ATCC 9039 / DSM 1715 / NCIMB 8712)</name>
    <dbReference type="NCBI Taxonomy" id="395963"/>
    <lineage>
        <taxon>Bacteria</taxon>
        <taxon>Pseudomonadati</taxon>
        <taxon>Pseudomonadota</taxon>
        <taxon>Alphaproteobacteria</taxon>
        <taxon>Hyphomicrobiales</taxon>
        <taxon>Beijerinckiaceae</taxon>
        <taxon>Beijerinckia</taxon>
    </lineage>
</organism>
<reference evidence="10" key="1">
    <citation type="submission" date="2008-03" db="EMBL/GenBank/DDBJ databases">
        <title>Complete sequence of chromosome of Beijerinckia indica subsp. indica ATCC 9039.</title>
        <authorList>
            <consortium name="US DOE Joint Genome Institute"/>
            <person name="Copeland A."/>
            <person name="Lucas S."/>
            <person name="Lapidus A."/>
            <person name="Glavina del Rio T."/>
            <person name="Dalin E."/>
            <person name="Tice H."/>
            <person name="Bruce D."/>
            <person name="Goodwin L."/>
            <person name="Pitluck S."/>
            <person name="LaButti K."/>
            <person name="Schmutz J."/>
            <person name="Larimer F."/>
            <person name="Land M."/>
            <person name="Hauser L."/>
            <person name="Kyrpides N."/>
            <person name="Mikhailova N."/>
            <person name="Dunfield P.F."/>
            <person name="Dedysh S.N."/>
            <person name="Liesack W."/>
            <person name="Saw J.H."/>
            <person name="Alam M."/>
            <person name="Chen Y."/>
            <person name="Murrell J.C."/>
            <person name="Richardson P."/>
        </authorList>
    </citation>
    <scope>NUCLEOTIDE SEQUENCE [LARGE SCALE GENOMIC DNA]</scope>
    <source>
        <strain evidence="10">ATCC 9039 / DSM 1715 / NCIMB 8712</strain>
    </source>
</reference>
<dbReference type="CDD" id="cd07989">
    <property type="entry name" value="LPLAT_AGPAT-like"/>
    <property type="match status" value="1"/>
</dbReference>
<sequence>MIFLRLFALVLVLVFFLCLAVPLQSLARRRYPIATARTTQIFARLLLSILRIKVICKGHRESDTARLLVANHVSWIDILALASVESASFVGKQEIARWPLIATFAKVEQTIFINRRRRRSIIPANKQMASCLARGRDVLLFPEGTTGDGRGLLKFHSSHFAAPGLVLTALTERESVPVLPLAIRYSTPKAAWVGSMSLLPHIWLVLKEQSIICELFHGSPLPYTRGTNRKVMTQKARAIIENLLTMPDGPHD</sequence>
<evidence type="ECO:0000256" key="6">
    <source>
        <dbReference type="ARBA" id="ARBA00023136"/>
    </source>
</evidence>
<keyword evidence="7 9" id="KW-0012">Acyltransferase</keyword>
<dbReference type="STRING" id="395963.Bind_3630"/>
<dbReference type="eggNOG" id="COG0204">
    <property type="taxonomic scope" value="Bacteria"/>
</dbReference>
<dbReference type="HOGENOM" id="CLU_027938_0_2_5"/>
<keyword evidence="5" id="KW-0443">Lipid metabolism</keyword>
<evidence type="ECO:0000259" key="8">
    <source>
        <dbReference type="SMART" id="SM00563"/>
    </source>
</evidence>
<dbReference type="SMART" id="SM00563">
    <property type="entry name" value="PlsC"/>
    <property type="match status" value="1"/>
</dbReference>
<dbReference type="GO" id="GO:0016020">
    <property type="term" value="C:membrane"/>
    <property type="evidence" value="ECO:0007669"/>
    <property type="project" value="UniProtKB-SubCell"/>
</dbReference>
<evidence type="ECO:0000256" key="4">
    <source>
        <dbReference type="ARBA" id="ARBA00022989"/>
    </source>
</evidence>
<name>B2IGA9_BEII9</name>
<proteinExistence type="predicted"/>
<keyword evidence="2 9" id="KW-0808">Transferase</keyword>